<dbReference type="InterPro" id="IPR009057">
    <property type="entry name" value="Homeodomain-like_sf"/>
</dbReference>
<reference evidence="6" key="1">
    <citation type="journal article" date="2019" name="Int. J. Syst. Evol. Microbiol.">
        <title>The Global Catalogue of Microorganisms (GCM) 10K type strain sequencing project: providing services to taxonomists for standard genome sequencing and annotation.</title>
        <authorList>
            <consortium name="The Broad Institute Genomics Platform"/>
            <consortium name="The Broad Institute Genome Sequencing Center for Infectious Disease"/>
            <person name="Wu L."/>
            <person name="Ma J."/>
        </authorList>
    </citation>
    <scope>NUCLEOTIDE SEQUENCE [LARGE SCALE GENOMIC DNA]</scope>
    <source>
        <strain evidence="6">NBRC 101365</strain>
    </source>
</reference>
<evidence type="ECO:0000256" key="2">
    <source>
        <dbReference type="ARBA" id="ARBA00023125"/>
    </source>
</evidence>
<dbReference type="Pfam" id="PF02311">
    <property type="entry name" value="AraC_binding"/>
    <property type="match status" value="1"/>
</dbReference>
<dbReference type="PANTHER" id="PTHR46796">
    <property type="entry name" value="HTH-TYPE TRANSCRIPTIONAL ACTIVATOR RHAS-RELATED"/>
    <property type="match status" value="1"/>
</dbReference>
<dbReference type="Pfam" id="PF12833">
    <property type="entry name" value="HTH_18"/>
    <property type="match status" value="1"/>
</dbReference>
<gene>
    <name evidence="5" type="ORF">GCM10007874_61080</name>
</gene>
<accession>A0ABQ6CRW1</accession>
<evidence type="ECO:0000259" key="4">
    <source>
        <dbReference type="PROSITE" id="PS01124"/>
    </source>
</evidence>
<dbReference type="Gene3D" id="1.10.10.60">
    <property type="entry name" value="Homeodomain-like"/>
    <property type="match status" value="2"/>
</dbReference>
<dbReference type="EMBL" id="BSPC01000069">
    <property type="protein sequence ID" value="GLS23088.1"/>
    <property type="molecule type" value="Genomic_DNA"/>
</dbReference>
<dbReference type="PROSITE" id="PS01124">
    <property type="entry name" value="HTH_ARAC_FAMILY_2"/>
    <property type="match status" value="1"/>
</dbReference>
<proteinExistence type="predicted"/>
<dbReference type="SUPFAM" id="SSF46689">
    <property type="entry name" value="Homeodomain-like"/>
    <property type="match status" value="2"/>
</dbReference>
<keyword evidence="1" id="KW-0805">Transcription regulation</keyword>
<dbReference type="InterPro" id="IPR003313">
    <property type="entry name" value="AraC-bd"/>
</dbReference>
<name>A0ABQ6CRW1_9HYPH</name>
<evidence type="ECO:0000313" key="5">
    <source>
        <dbReference type="EMBL" id="GLS23088.1"/>
    </source>
</evidence>
<evidence type="ECO:0000313" key="6">
    <source>
        <dbReference type="Proteomes" id="UP001156882"/>
    </source>
</evidence>
<comment type="caution">
    <text evidence="5">The sequence shown here is derived from an EMBL/GenBank/DDBJ whole genome shotgun (WGS) entry which is preliminary data.</text>
</comment>
<evidence type="ECO:0000256" key="1">
    <source>
        <dbReference type="ARBA" id="ARBA00023015"/>
    </source>
</evidence>
<evidence type="ECO:0000256" key="3">
    <source>
        <dbReference type="ARBA" id="ARBA00023163"/>
    </source>
</evidence>
<dbReference type="InterPro" id="IPR018060">
    <property type="entry name" value="HTH_AraC"/>
</dbReference>
<dbReference type="RefSeq" id="WP_284316020.1">
    <property type="nucleotide sequence ID" value="NZ_BSPC01000069.1"/>
</dbReference>
<protein>
    <submittedName>
        <fullName evidence="5">AraC family transcriptional regulator</fullName>
    </submittedName>
</protein>
<feature type="domain" description="HTH araC/xylS-type" evidence="4">
    <location>
        <begin position="161"/>
        <end position="258"/>
    </location>
</feature>
<dbReference type="SUPFAM" id="SSF51215">
    <property type="entry name" value="Regulatory protein AraC"/>
    <property type="match status" value="1"/>
</dbReference>
<dbReference type="PANTHER" id="PTHR46796:SF2">
    <property type="entry name" value="TRANSCRIPTIONAL REGULATORY PROTEIN"/>
    <property type="match status" value="1"/>
</dbReference>
<dbReference type="SMART" id="SM00342">
    <property type="entry name" value="HTH_ARAC"/>
    <property type="match status" value="1"/>
</dbReference>
<organism evidence="5 6">
    <name type="scientific">Labrys miyagiensis</name>
    <dbReference type="NCBI Taxonomy" id="346912"/>
    <lineage>
        <taxon>Bacteria</taxon>
        <taxon>Pseudomonadati</taxon>
        <taxon>Pseudomonadota</taxon>
        <taxon>Alphaproteobacteria</taxon>
        <taxon>Hyphomicrobiales</taxon>
        <taxon>Xanthobacteraceae</taxon>
        <taxon>Labrys</taxon>
    </lineage>
</organism>
<dbReference type="InterPro" id="IPR037923">
    <property type="entry name" value="HTH-like"/>
</dbReference>
<sequence>MPRSFVAGIEAVEAESSHSFPRHTHDQFGVGFISRGAQKSASGRGLVEAGAGNVITVNPGEVHDGIPIGGGSRRWHMLYLDPAVVAAAIGDIEEGRKPGFEFTAPVLADRPPLALFRRLFRAVTQSEPEGAELKRDEALLLLLARMRGEALAGAMPPAPIARARDLIDSDPAAPVTLSDLAVESGLSQFQVVRGFARATGMTPHAYLMQCRIHLARRLIVEGMALAEVAAASGFADQSHMTRRFVRVYGVSPGAYAAAVR</sequence>
<dbReference type="InterPro" id="IPR050204">
    <property type="entry name" value="AraC_XylS_family_regulators"/>
</dbReference>
<keyword evidence="3" id="KW-0804">Transcription</keyword>
<keyword evidence="6" id="KW-1185">Reference proteome</keyword>
<keyword evidence="2" id="KW-0238">DNA-binding</keyword>
<dbReference type="Proteomes" id="UP001156882">
    <property type="component" value="Unassembled WGS sequence"/>
</dbReference>